<keyword evidence="2" id="KW-0812">Transmembrane</keyword>
<keyword evidence="2" id="KW-0472">Membrane</keyword>
<evidence type="ECO:0000313" key="3">
    <source>
        <dbReference type="EMBL" id="ORX70889.1"/>
    </source>
</evidence>
<dbReference type="AlphaFoldDB" id="A0A1Y1WBH1"/>
<keyword evidence="2" id="KW-1133">Transmembrane helix</keyword>
<evidence type="ECO:0000256" key="2">
    <source>
        <dbReference type="SAM" id="Phobius"/>
    </source>
</evidence>
<dbReference type="Proteomes" id="UP000193922">
    <property type="component" value="Unassembled WGS sequence"/>
</dbReference>
<evidence type="ECO:0000256" key="1">
    <source>
        <dbReference type="SAM" id="MobiDB-lite"/>
    </source>
</evidence>
<feature type="region of interest" description="Disordered" evidence="1">
    <location>
        <begin position="35"/>
        <end position="54"/>
    </location>
</feature>
<dbReference type="RefSeq" id="XP_040744468.1">
    <property type="nucleotide sequence ID" value="XM_040883457.1"/>
</dbReference>
<name>A0A1Y1WBH1_9FUNG</name>
<keyword evidence="4" id="KW-1185">Reference proteome</keyword>
<protein>
    <submittedName>
        <fullName evidence="3">Uncharacterized protein</fullName>
    </submittedName>
</protein>
<dbReference type="EMBL" id="MCFD01000005">
    <property type="protein sequence ID" value="ORX70889.1"/>
    <property type="molecule type" value="Genomic_DNA"/>
</dbReference>
<feature type="region of interest" description="Disordered" evidence="1">
    <location>
        <begin position="1"/>
        <end position="26"/>
    </location>
</feature>
<gene>
    <name evidence="3" type="ORF">DL89DRAFT_142817</name>
</gene>
<proteinExistence type="predicted"/>
<feature type="compositionally biased region" description="Polar residues" evidence="1">
    <location>
        <begin position="37"/>
        <end position="51"/>
    </location>
</feature>
<feature type="compositionally biased region" description="Low complexity" evidence="1">
    <location>
        <begin position="8"/>
        <end position="24"/>
    </location>
</feature>
<comment type="caution">
    <text evidence="3">The sequence shown here is derived from an EMBL/GenBank/DDBJ whole genome shotgun (WGS) entry which is preliminary data.</text>
</comment>
<feature type="compositionally biased region" description="Polar residues" evidence="1">
    <location>
        <begin position="150"/>
        <end position="162"/>
    </location>
</feature>
<dbReference type="GeneID" id="63800105"/>
<sequence length="258" mass="28467">MSKSTKVPTSPCSLTSLPTPSRSTHAFDISTVRPQRRYSSAQNLHSPQSVRESAARRLDIGRPRTEVVLQRTPTSLYERTRQPTSHPSNLMYLASSSSSSQLGGMYSPSLRQSRRASIVLQSNSFNLPAALPATGQLGGPRTAHAGDPRSLTSTKSLPYQSAEQERRRRRSIAHERYPPLVSIFEDLQSDVGRSPIKETEVNNAAFFAAADICAIHECPQKMADEPALVKRTHSSSSLISVFSFFLIVLGTFHVRVYI</sequence>
<feature type="transmembrane region" description="Helical" evidence="2">
    <location>
        <begin position="238"/>
        <end position="257"/>
    </location>
</feature>
<organism evidence="3 4">
    <name type="scientific">Linderina pennispora</name>
    <dbReference type="NCBI Taxonomy" id="61395"/>
    <lineage>
        <taxon>Eukaryota</taxon>
        <taxon>Fungi</taxon>
        <taxon>Fungi incertae sedis</taxon>
        <taxon>Zoopagomycota</taxon>
        <taxon>Kickxellomycotina</taxon>
        <taxon>Kickxellomycetes</taxon>
        <taxon>Kickxellales</taxon>
        <taxon>Kickxellaceae</taxon>
        <taxon>Linderina</taxon>
    </lineage>
</organism>
<reference evidence="3 4" key="1">
    <citation type="submission" date="2016-07" db="EMBL/GenBank/DDBJ databases">
        <title>Pervasive Adenine N6-methylation of Active Genes in Fungi.</title>
        <authorList>
            <consortium name="DOE Joint Genome Institute"/>
            <person name="Mondo S.J."/>
            <person name="Dannebaum R.O."/>
            <person name="Kuo R.C."/>
            <person name="Labutti K."/>
            <person name="Haridas S."/>
            <person name="Kuo A."/>
            <person name="Salamov A."/>
            <person name="Ahrendt S.R."/>
            <person name="Lipzen A."/>
            <person name="Sullivan W."/>
            <person name="Andreopoulos W.B."/>
            <person name="Clum A."/>
            <person name="Lindquist E."/>
            <person name="Daum C."/>
            <person name="Ramamoorthy G.K."/>
            <person name="Gryganskyi A."/>
            <person name="Culley D."/>
            <person name="Magnuson J.K."/>
            <person name="James T.Y."/>
            <person name="O'Malley M.A."/>
            <person name="Stajich J.E."/>
            <person name="Spatafora J.W."/>
            <person name="Visel A."/>
            <person name="Grigoriev I.V."/>
        </authorList>
    </citation>
    <scope>NUCLEOTIDE SEQUENCE [LARGE SCALE GENOMIC DNA]</scope>
    <source>
        <strain evidence="3 4">ATCC 12442</strain>
    </source>
</reference>
<evidence type="ECO:0000313" key="4">
    <source>
        <dbReference type="Proteomes" id="UP000193922"/>
    </source>
</evidence>
<accession>A0A1Y1WBH1</accession>
<feature type="region of interest" description="Disordered" evidence="1">
    <location>
        <begin position="131"/>
        <end position="172"/>
    </location>
</feature>